<evidence type="ECO:0000259" key="2">
    <source>
        <dbReference type="Pfam" id="PF22725"/>
    </source>
</evidence>
<dbReference type="STRING" id="1492898.SY85_01720"/>
<dbReference type="Proteomes" id="UP000077177">
    <property type="component" value="Chromosome"/>
</dbReference>
<dbReference type="SUPFAM" id="SSF55347">
    <property type="entry name" value="Glyceraldehyde-3-phosphate dehydrogenase-like, C-terminal domain"/>
    <property type="match status" value="1"/>
</dbReference>
<accession>A0A172TQV4</accession>
<proteinExistence type="predicted"/>
<dbReference type="EMBL" id="CP011390">
    <property type="protein sequence ID" value="ANE49410.1"/>
    <property type="molecule type" value="Genomic_DNA"/>
</dbReference>
<name>A0A172TQV4_9BACT</name>
<dbReference type="RefSeq" id="WP_066401499.1">
    <property type="nucleotide sequence ID" value="NZ_CP011390.1"/>
</dbReference>
<dbReference type="PANTHER" id="PTHR43249:SF1">
    <property type="entry name" value="D-GLUCOSIDE 3-DEHYDROGENASE"/>
    <property type="match status" value="1"/>
</dbReference>
<dbReference type="InterPro" id="IPR036291">
    <property type="entry name" value="NAD(P)-bd_dom_sf"/>
</dbReference>
<reference evidence="3 4" key="2">
    <citation type="journal article" date="2016" name="Int. J. Syst. Evol. Microbiol.">
        <title>Flavisolibacter tropicus sp. nov., isolated from tropical soil.</title>
        <authorList>
            <person name="Lee J.J."/>
            <person name="Kang M.S."/>
            <person name="Kim G.S."/>
            <person name="Lee C.S."/>
            <person name="Lim S."/>
            <person name="Lee J."/>
            <person name="Roh S.H."/>
            <person name="Kang H."/>
            <person name="Ha J.M."/>
            <person name="Bae S."/>
            <person name="Jung H.Y."/>
            <person name="Kim M.K."/>
        </authorList>
    </citation>
    <scope>NUCLEOTIDE SEQUENCE [LARGE SCALE GENOMIC DNA]</scope>
    <source>
        <strain evidence="3 4">LCS9</strain>
    </source>
</reference>
<feature type="domain" description="GFO/IDH/MocA-like oxidoreductase" evidence="2">
    <location>
        <begin position="128"/>
        <end position="251"/>
    </location>
</feature>
<dbReference type="InterPro" id="IPR052515">
    <property type="entry name" value="Gfo/Idh/MocA_Oxidoreductase"/>
</dbReference>
<dbReference type="InterPro" id="IPR000683">
    <property type="entry name" value="Gfo/Idh/MocA-like_OxRdtase_N"/>
</dbReference>
<reference evidence="4" key="1">
    <citation type="submission" date="2015-01" db="EMBL/GenBank/DDBJ databases">
        <title>Flavisolibacter sp./LCS9/ whole genome sequencing.</title>
        <authorList>
            <person name="Kim M.K."/>
            <person name="Srinivasan S."/>
            <person name="Lee J.-J."/>
        </authorList>
    </citation>
    <scope>NUCLEOTIDE SEQUENCE [LARGE SCALE GENOMIC DNA]</scope>
    <source>
        <strain evidence="4">LCS9</strain>
    </source>
</reference>
<dbReference type="Gene3D" id="3.30.360.10">
    <property type="entry name" value="Dihydrodipicolinate Reductase, domain 2"/>
    <property type="match status" value="1"/>
</dbReference>
<dbReference type="PANTHER" id="PTHR43249">
    <property type="entry name" value="UDP-N-ACETYL-2-AMINO-2-DEOXY-D-GLUCURONATE OXIDASE"/>
    <property type="match status" value="1"/>
</dbReference>
<dbReference type="PATRIC" id="fig|1492898.3.peg.380"/>
<dbReference type="GO" id="GO:0000166">
    <property type="term" value="F:nucleotide binding"/>
    <property type="evidence" value="ECO:0007669"/>
    <property type="project" value="InterPro"/>
</dbReference>
<evidence type="ECO:0000313" key="4">
    <source>
        <dbReference type="Proteomes" id="UP000077177"/>
    </source>
</evidence>
<dbReference type="Gene3D" id="3.40.50.720">
    <property type="entry name" value="NAD(P)-binding Rossmann-like Domain"/>
    <property type="match status" value="1"/>
</dbReference>
<dbReference type="Pfam" id="PF22725">
    <property type="entry name" value="GFO_IDH_MocA_C3"/>
    <property type="match status" value="1"/>
</dbReference>
<dbReference type="KEGG" id="fla:SY85_01720"/>
<keyword evidence="4" id="KW-1185">Reference proteome</keyword>
<organism evidence="3 4">
    <name type="scientific">Flavisolibacter tropicus</name>
    <dbReference type="NCBI Taxonomy" id="1492898"/>
    <lineage>
        <taxon>Bacteria</taxon>
        <taxon>Pseudomonadati</taxon>
        <taxon>Bacteroidota</taxon>
        <taxon>Chitinophagia</taxon>
        <taxon>Chitinophagales</taxon>
        <taxon>Chitinophagaceae</taxon>
        <taxon>Flavisolibacter</taxon>
    </lineage>
</organism>
<dbReference type="AlphaFoldDB" id="A0A172TQV4"/>
<evidence type="ECO:0000313" key="3">
    <source>
        <dbReference type="EMBL" id="ANE49410.1"/>
    </source>
</evidence>
<sequence length="331" mass="37711">MYKFAIIGCGRIATRHAENIQKLGHLVAVCDIDKQRAVAFAKQYEAKAYYSIDDLLKNETEIDVVSVCTPNGFHAEHAIKSLQARKHVLCEKPMCITSVAAWQMADTAHFFRKKLFVVKQNRFNPPIQLVKKDLEAKKYGDIYSFQINCFWNRSQGYYTGDWRGTKELDGGTLYTQFSHFIDVLYWFLGDVEEVRGFKDNFTHHQHVEIEDTGVVAIKLKSGVLGTLNFTINSYEHNQEGSITLFGEKGSVKIGGQYLNTLEWYKTESEETPVLEQATEANHYGHYQGSMSNHNKVYESLVASLNNNGSLLEARDAIKTIEIIEKIYKALV</sequence>
<dbReference type="Pfam" id="PF01408">
    <property type="entry name" value="GFO_IDH_MocA"/>
    <property type="match status" value="1"/>
</dbReference>
<dbReference type="SUPFAM" id="SSF51735">
    <property type="entry name" value="NAD(P)-binding Rossmann-fold domains"/>
    <property type="match status" value="1"/>
</dbReference>
<dbReference type="InterPro" id="IPR055170">
    <property type="entry name" value="GFO_IDH_MocA-like_dom"/>
</dbReference>
<feature type="domain" description="Gfo/Idh/MocA-like oxidoreductase N-terminal" evidence="1">
    <location>
        <begin position="3"/>
        <end position="109"/>
    </location>
</feature>
<evidence type="ECO:0000259" key="1">
    <source>
        <dbReference type="Pfam" id="PF01408"/>
    </source>
</evidence>
<protein>
    <submittedName>
        <fullName evidence="3">Oxidoreductase</fullName>
    </submittedName>
</protein>
<gene>
    <name evidence="3" type="ORF">SY85_01720</name>
</gene>